<feature type="compositionally biased region" description="Polar residues" evidence="1">
    <location>
        <begin position="155"/>
        <end position="170"/>
    </location>
</feature>
<proteinExistence type="predicted"/>
<keyword evidence="3" id="KW-1185">Reference proteome</keyword>
<evidence type="ECO:0000256" key="1">
    <source>
        <dbReference type="SAM" id="MobiDB-lite"/>
    </source>
</evidence>
<feature type="compositionally biased region" description="Basic and acidic residues" evidence="1">
    <location>
        <begin position="109"/>
        <end position="120"/>
    </location>
</feature>
<gene>
    <name evidence="2" type="ORF">OS493_018190</name>
</gene>
<feature type="compositionally biased region" description="Polar residues" evidence="1">
    <location>
        <begin position="335"/>
        <end position="350"/>
    </location>
</feature>
<feature type="compositionally biased region" description="Polar residues" evidence="1">
    <location>
        <begin position="90"/>
        <end position="101"/>
    </location>
</feature>
<name>A0A9W9YNP6_9CNID</name>
<feature type="compositionally biased region" description="Polar residues" evidence="1">
    <location>
        <begin position="250"/>
        <end position="267"/>
    </location>
</feature>
<comment type="caution">
    <text evidence="2">The sequence shown here is derived from an EMBL/GenBank/DDBJ whole genome shotgun (WGS) entry which is preliminary data.</text>
</comment>
<dbReference type="EMBL" id="MU827311">
    <property type="protein sequence ID" value="KAJ7360197.1"/>
    <property type="molecule type" value="Genomic_DNA"/>
</dbReference>
<sequence length="609" mass="66157">MGLASASGCDIQLVYPDNRHSLTSLLSALYRPRVGSSKTANICIMWTDTAGWPNRLKEFKSTLKTTGSPSHESVRLLKTTKYDEKKRRSPANQTKTGTLPQNSPPPKNGIKEYFRSDNRPSKKGTSSAPNTRQGSHASSRLSASKSFSSPHFTPIQKSRNMTESQYSRISSPPRCNKASPVKLTSKPVKVGSNTFGRTGTPNTNPGKAQNKSPSSSVKSNYGHKRASPTTFENQSPAGSNPHDSCDENSDSFSTDGDTQLEPSLVTSDHSESGEAGVESPNVGNAPDSLESDFNPGSSSPTSNPTVGTQNTNPGKAQNKSPSSSVKTNYGHKRASPTTFENQSPAGSNPHDSCDENSDSFSTDGDTQLETSLVTSDHSESGEAGVESPNVGNAPDSLESDFNPGSSSPTSNPTVGTQNPACETGETGIDSQNSFTLPLTAVGRSFYKKRGKLYHKNLKRRLQQQEQISTSEEGKQMLDVLRSNVKGTLQENIASLENKIRFGKSQHHLSQLGTLAVANYILEHGPLLPTTELCNVYKKAKGSSSKQRMMSAELFRILSKHLNIMQLYIEGQAFICENTQSDFEAILSFVRNQVESRKHLFERPCREHNW</sequence>
<accession>A0A9W9YNP6</accession>
<feature type="compositionally biased region" description="Low complexity" evidence="1">
    <location>
        <begin position="294"/>
        <end position="308"/>
    </location>
</feature>
<feature type="compositionally biased region" description="Polar residues" evidence="1">
    <location>
        <begin position="358"/>
        <end position="375"/>
    </location>
</feature>
<reference evidence="2" key="1">
    <citation type="submission" date="2023-01" db="EMBL/GenBank/DDBJ databases">
        <title>Genome assembly of the deep-sea coral Lophelia pertusa.</title>
        <authorList>
            <person name="Herrera S."/>
            <person name="Cordes E."/>
        </authorList>
    </citation>
    <scope>NUCLEOTIDE SEQUENCE</scope>
    <source>
        <strain evidence="2">USNM1676648</strain>
        <tissue evidence="2">Polyp</tissue>
    </source>
</reference>
<feature type="compositionally biased region" description="Low complexity" evidence="1">
    <location>
        <begin position="135"/>
        <end position="149"/>
    </location>
</feature>
<dbReference type="OrthoDB" id="10649718at2759"/>
<feature type="region of interest" description="Disordered" evidence="1">
    <location>
        <begin position="63"/>
        <end position="432"/>
    </location>
</feature>
<feature type="compositionally biased region" description="Polar residues" evidence="1">
    <location>
        <begin position="227"/>
        <end position="242"/>
    </location>
</feature>
<feature type="compositionally biased region" description="Polar residues" evidence="1">
    <location>
        <begin position="191"/>
        <end position="219"/>
    </location>
</feature>
<dbReference type="AlphaFoldDB" id="A0A9W9YNP6"/>
<feature type="compositionally biased region" description="Polar residues" evidence="1">
    <location>
        <begin position="123"/>
        <end position="134"/>
    </location>
</feature>
<protein>
    <submittedName>
        <fullName evidence="2">Uncharacterized protein</fullName>
    </submittedName>
</protein>
<feature type="compositionally biased region" description="Basic and acidic residues" evidence="1">
    <location>
        <begin position="72"/>
        <end position="86"/>
    </location>
</feature>
<feature type="compositionally biased region" description="Polar residues" evidence="1">
    <location>
        <begin position="309"/>
        <end position="327"/>
    </location>
</feature>
<organism evidence="2 3">
    <name type="scientific">Desmophyllum pertusum</name>
    <dbReference type="NCBI Taxonomy" id="174260"/>
    <lineage>
        <taxon>Eukaryota</taxon>
        <taxon>Metazoa</taxon>
        <taxon>Cnidaria</taxon>
        <taxon>Anthozoa</taxon>
        <taxon>Hexacorallia</taxon>
        <taxon>Scleractinia</taxon>
        <taxon>Caryophylliina</taxon>
        <taxon>Caryophylliidae</taxon>
        <taxon>Desmophyllum</taxon>
    </lineage>
</organism>
<dbReference type="Proteomes" id="UP001163046">
    <property type="component" value="Unassembled WGS sequence"/>
</dbReference>
<feature type="compositionally biased region" description="Low complexity" evidence="1">
    <location>
        <begin position="402"/>
        <end position="416"/>
    </location>
</feature>
<evidence type="ECO:0000313" key="2">
    <source>
        <dbReference type="EMBL" id="KAJ7360197.1"/>
    </source>
</evidence>
<evidence type="ECO:0000313" key="3">
    <source>
        <dbReference type="Proteomes" id="UP001163046"/>
    </source>
</evidence>